<organism evidence="2 3">
    <name type="scientific">Maudiozyma saulgeensis</name>
    <dbReference type="NCBI Taxonomy" id="1789683"/>
    <lineage>
        <taxon>Eukaryota</taxon>
        <taxon>Fungi</taxon>
        <taxon>Dikarya</taxon>
        <taxon>Ascomycota</taxon>
        <taxon>Saccharomycotina</taxon>
        <taxon>Saccharomycetes</taxon>
        <taxon>Saccharomycetales</taxon>
        <taxon>Saccharomycetaceae</taxon>
        <taxon>Maudiozyma</taxon>
    </lineage>
</organism>
<name>A0A1X7R2V1_9SACH</name>
<dbReference type="Proteomes" id="UP000196158">
    <property type="component" value="Unassembled WGS sequence"/>
</dbReference>
<protein>
    <submittedName>
        <fullName evidence="2">Uncharacterized protein</fullName>
    </submittedName>
</protein>
<feature type="region of interest" description="Disordered" evidence="1">
    <location>
        <begin position="1"/>
        <end position="46"/>
    </location>
</feature>
<gene>
    <name evidence="2" type="ORF">KASA_0O04081G</name>
</gene>
<reference evidence="2 3" key="1">
    <citation type="submission" date="2017-04" db="EMBL/GenBank/DDBJ databases">
        <authorList>
            <person name="Afonso C.L."/>
            <person name="Miller P.J."/>
            <person name="Scott M.A."/>
            <person name="Spackman E."/>
            <person name="Goraichik I."/>
            <person name="Dimitrov K.M."/>
            <person name="Suarez D.L."/>
            <person name="Swayne D.E."/>
        </authorList>
    </citation>
    <scope>NUCLEOTIDE SEQUENCE [LARGE SCALE GENOMIC DNA]</scope>
</reference>
<sequence>MDRVRSLIGGRRRNNDARNSLPRRTTTASNRTPTVRHVNNPNTTDDQMTVYTISETLNDANTITDQSDSETLNTYVSESGTIGDMQRLGYVNRSPQFDSIRNICFVSILLTKGFFAFSSQESYNQYLQNKRKFDNVNPQTGLGVPLFHAIPVNLMKSIFRTNKSEPIMKIFKYELVKLTDDIDAISNNANAQIILECPTYKIIKHLFCTIYREDSVNQSKRKTNSIKDSQLDQESKIKHTLKFNDGSQVNMFNINGRRDIDALLDGLPLRWFGFSSFASPFGSNDIKLLILDDNMPNLIEDDNSESINPDLSRQTNSTNNVIRPLGYLPVWAKYSDVGDSLLPTRRTMLLANLEIKEIANGFQNPGVIKIPYNTQVLTCMCMLLHDYESRKERRHNSTHVPA</sequence>
<evidence type="ECO:0000313" key="3">
    <source>
        <dbReference type="Proteomes" id="UP000196158"/>
    </source>
</evidence>
<dbReference type="OrthoDB" id="4063705at2759"/>
<feature type="compositionally biased region" description="Polar residues" evidence="1">
    <location>
        <begin position="22"/>
        <end position="46"/>
    </location>
</feature>
<evidence type="ECO:0000313" key="2">
    <source>
        <dbReference type="EMBL" id="SMN19819.1"/>
    </source>
</evidence>
<keyword evidence="3" id="KW-1185">Reference proteome</keyword>
<proteinExistence type="predicted"/>
<dbReference type="AlphaFoldDB" id="A0A1X7R2V1"/>
<accession>A0A1X7R2V1</accession>
<evidence type="ECO:0000256" key="1">
    <source>
        <dbReference type="SAM" id="MobiDB-lite"/>
    </source>
</evidence>
<dbReference type="EMBL" id="FXLY01000004">
    <property type="protein sequence ID" value="SMN19819.1"/>
    <property type="molecule type" value="Genomic_DNA"/>
</dbReference>